<feature type="chain" id="PRO_5003174934" description="CYtochrome P450 family" evidence="10">
    <location>
        <begin position="19"/>
        <end position="511"/>
    </location>
</feature>
<evidence type="ECO:0000256" key="8">
    <source>
        <dbReference type="RuleBase" id="RU000461"/>
    </source>
</evidence>
<dbReference type="AlphaFoldDB" id="E3LHQ1"/>
<sequence>MIFILLITVLLAWLVVRQYQKVSRLPPGPVSIPLLGNLPQIIYYLWTTGSVVSTLDLFRKKYGNIFTLWVGPIPHVSIADYDTAHEVFVKNAGKYADKFNPPLFRDLKHDLGVATTNGDHWQEMRRFALQTLRNMGVGKDVMEDKIMEEFNARCADIDKAAVDGVTVSHAAEFFDLTVGSIINSILVGKRFEDNNKQEFLTIKSALDKAFEFISPFDMTVPVWVLKRFFSQHYEKMMKVMTECQDFAANEAVQRYKLFKAGKYVVEKDNVSDYTDAFLLKIQQDGENSDFNLESLKTMLFDLWITGQETTTTTLISGFNQLLLHPEVMEKAREEIMKITNNGSRPLSLSDRSSTPYLNATIGEIQRHASILNINFWRINREPTYMGGHPVDSGAFVAAQLSVLHVNETIFENPQEFNPERFISDEKLLQKVIPFGVGKRSCLGESLARSELYLVSLLGQIHIFVQFFILQIFGNLLLRYNFKPHGKLSTKEVTPYGFAKRPFKLEMKFVKI</sequence>
<dbReference type="OrthoDB" id="2789670at2759"/>
<keyword evidence="10" id="KW-0732">Signal</keyword>
<name>E3LHQ1_CAERE</name>
<dbReference type="OMA" id="RHACSTD"/>
<dbReference type="Pfam" id="PF00067">
    <property type="entry name" value="p450"/>
    <property type="match status" value="1"/>
</dbReference>
<keyword evidence="9" id="KW-1133">Transmembrane helix</keyword>
<evidence type="ECO:0000313" key="12">
    <source>
        <dbReference type="Proteomes" id="UP000008281"/>
    </source>
</evidence>
<dbReference type="InterPro" id="IPR036396">
    <property type="entry name" value="Cyt_P450_sf"/>
</dbReference>
<dbReference type="InterPro" id="IPR001128">
    <property type="entry name" value="Cyt_P450"/>
</dbReference>
<dbReference type="GO" id="GO:0016712">
    <property type="term" value="F:oxidoreductase activity, acting on paired donors, with incorporation or reduction of molecular oxygen, reduced flavin or flavoprotein as one donor, and incorporation of one atom of oxygen"/>
    <property type="evidence" value="ECO:0007669"/>
    <property type="project" value="TreeGrafter"/>
</dbReference>
<evidence type="ECO:0000256" key="4">
    <source>
        <dbReference type="ARBA" id="ARBA00023002"/>
    </source>
</evidence>
<evidence type="ECO:0000256" key="5">
    <source>
        <dbReference type="ARBA" id="ARBA00023004"/>
    </source>
</evidence>
<evidence type="ECO:0000256" key="2">
    <source>
        <dbReference type="ARBA" id="ARBA00010617"/>
    </source>
</evidence>
<dbReference type="Gene3D" id="1.10.630.10">
    <property type="entry name" value="Cytochrome P450"/>
    <property type="match status" value="1"/>
</dbReference>
<evidence type="ECO:0008006" key="13">
    <source>
        <dbReference type="Google" id="ProtNLM"/>
    </source>
</evidence>
<dbReference type="SUPFAM" id="SSF48264">
    <property type="entry name" value="Cytochrome P450"/>
    <property type="match status" value="1"/>
</dbReference>
<dbReference type="GO" id="GO:0020037">
    <property type="term" value="F:heme binding"/>
    <property type="evidence" value="ECO:0007669"/>
    <property type="project" value="InterPro"/>
</dbReference>
<dbReference type="InParanoid" id="E3LHQ1"/>
<dbReference type="PROSITE" id="PS00086">
    <property type="entry name" value="CYTOCHROME_P450"/>
    <property type="match status" value="1"/>
</dbReference>
<dbReference type="GO" id="GO:0006082">
    <property type="term" value="P:organic acid metabolic process"/>
    <property type="evidence" value="ECO:0007669"/>
    <property type="project" value="TreeGrafter"/>
</dbReference>
<evidence type="ECO:0000256" key="9">
    <source>
        <dbReference type="SAM" id="Phobius"/>
    </source>
</evidence>
<dbReference type="EMBL" id="DS268409">
    <property type="protein sequence ID" value="EFO95158.1"/>
    <property type="molecule type" value="Genomic_DNA"/>
</dbReference>
<dbReference type="PANTHER" id="PTHR24300">
    <property type="entry name" value="CYTOCHROME P450 508A4-RELATED"/>
    <property type="match status" value="1"/>
</dbReference>
<feature type="binding site" description="axial binding residue" evidence="7">
    <location>
        <position position="441"/>
    </location>
    <ligand>
        <name>heme</name>
        <dbReference type="ChEBI" id="CHEBI:30413"/>
    </ligand>
    <ligandPart>
        <name>Fe</name>
        <dbReference type="ChEBI" id="CHEBI:18248"/>
    </ligandPart>
</feature>
<dbReference type="PRINTS" id="PR00463">
    <property type="entry name" value="EP450I"/>
</dbReference>
<evidence type="ECO:0000256" key="6">
    <source>
        <dbReference type="ARBA" id="ARBA00023033"/>
    </source>
</evidence>
<reference evidence="11" key="1">
    <citation type="submission" date="2007-07" db="EMBL/GenBank/DDBJ databases">
        <title>PCAP assembly of the Caenorhabditis remanei genome.</title>
        <authorList>
            <consortium name="The Caenorhabditis remanei Sequencing Consortium"/>
            <person name="Wilson R.K."/>
        </authorList>
    </citation>
    <scope>NUCLEOTIDE SEQUENCE [LARGE SCALE GENOMIC DNA]</scope>
    <source>
        <strain evidence="11">PB4641</strain>
    </source>
</reference>
<evidence type="ECO:0000313" key="11">
    <source>
        <dbReference type="EMBL" id="EFO95158.1"/>
    </source>
</evidence>
<dbReference type="Proteomes" id="UP000008281">
    <property type="component" value="Unassembled WGS sequence"/>
</dbReference>
<dbReference type="GO" id="GO:0005737">
    <property type="term" value="C:cytoplasm"/>
    <property type="evidence" value="ECO:0007669"/>
    <property type="project" value="TreeGrafter"/>
</dbReference>
<dbReference type="PRINTS" id="PR00385">
    <property type="entry name" value="P450"/>
</dbReference>
<evidence type="ECO:0000256" key="1">
    <source>
        <dbReference type="ARBA" id="ARBA00001971"/>
    </source>
</evidence>
<keyword evidence="5 7" id="KW-0408">Iron</keyword>
<dbReference type="GO" id="GO:0006805">
    <property type="term" value="P:xenobiotic metabolic process"/>
    <property type="evidence" value="ECO:0007669"/>
    <property type="project" value="TreeGrafter"/>
</dbReference>
<comment type="cofactor">
    <cofactor evidence="1 7">
        <name>heme</name>
        <dbReference type="ChEBI" id="CHEBI:30413"/>
    </cofactor>
</comment>
<proteinExistence type="inferred from homology"/>
<keyword evidence="4 8" id="KW-0560">Oxidoreductase</keyword>
<feature type="signal peptide" evidence="10">
    <location>
        <begin position="1"/>
        <end position="18"/>
    </location>
</feature>
<comment type="similarity">
    <text evidence="2 8">Belongs to the cytochrome P450 family.</text>
</comment>
<protein>
    <recommendedName>
        <fullName evidence="13">CYtochrome P450 family</fullName>
    </recommendedName>
</protein>
<dbReference type="STRING" id="31234.E3LHQ1"/>
<dbReference type="InterPro" id="IPR002401">
    <property type="entry name" value="Cyt_P450_E_grp-I"/>
</dbReference>
<keyword evidence="6 8" id="KW-0503">Monooxygenase</keyword>
<evidence type="ECO:0000256" key="7">
    <source>
        <dbReference type="PIRSR" id="PIRSR602401-1"/>
    </source>
</evidence>
<accession>E3LHQ1</accession>
<dbReference type="CDD" id="cd20617">
    <property type="entry name" value="CYP1_2-like"/>
    <property type="match status" value="1"/>
</dbReference>
<dbReference type="FunFam" id="1.10.630.10:FF:000036">
    <property type="entry name" value="CYtochrome P450 family"/>
    <property type="match status" value="1"/>
</dbReference>
<keyword evidence="12" id="KW-1185">Reference proteome</keyword>
<keyword evidence="3 7" id="KW-0479">Metal-binding</keyword>
<feature type="transmembrane region" description="Helical" evidence="9">
    <location>
        <begin position="451"/>
        <end position="477"/>
    </location>
</feature>
<keyword evidence="9" id="KW-0472">Membrane</keyword>
<dbReference type="eggNOG" id="KOG0156">
    <property type="taxonomic scope" value="Eukaryota"/>
</dbReference>
<organism evidence="12">
    <name type="scientific">Caenorhabditis remanei</name>
    <name type="common">Caenorhabditis vulgaris</name>
    <dbReference type="NCBI Taxonomy" id="31234"/>
    <lineage>
        <taxon>Eukaryota</taxon>
        <taxon>Metazoa</taxon>
        <taxon>Ecdysozoa</taxon>
        <taxon>Nematoda</taxon>
        <taxon>Chromadorea</taxon>
        <taxon>Rhabditida</taxon>
        <taxon>Rhabditina</taxon>
        <taxon>Rhabditomorpha</taxon>
        <taxon>Rhabditoidea</taxon>
        <taxon>Rhabditidae</taxon>
        <taxon>Peloderinae</taxon>
        <taxon>Caenorhabditis</taxon>
    </lineage>
</organism>
<keyword evidence="9" id="KW-0812">Transmembrane</keyword>
<dbReference type="InterPro" id="IPR050182">
    <property type="entry name" value="Cytochrome_P450_fam2"/>
</dbReference>
<dbReference type="GO" id="GO:0005506">
    <property type="term" value="F:iron ion binding"/>
    <property type="evidence" value="ECO:0007669"/>
    <property type="project" value="InterPro"/>
</dbReference>
<keyword evidence="7 8" id="KW-0349">Heme</keyword>
<gene>
    <name evidence="11" type="ORF">CRE_09244</name>
</gene>
<dbReference type="PANTHER" id="PTHR24300:SF79">
    <property type="entry name" value="CYTOCHROME P450 FAMILY"/>
    <property type="match status" value="1"/>
</dbReference>
<dbReference type="HOGENOM" id="CLU_001570_22_3_1"/>
<dbReference type="InterPro" id="IPR017972">
    <property type="entry name" value="Cyt_P450_CS"/>
</dbReference>
<evidence type="ECO:0000256" key="3">
    <source>
        <dbReference type="ARBA" id="ARBA00022723"/>
    </source>
</evidence>
<evidence type="ECO:0000256" key="10">
    <source>
        <dbReference type="SAM" id="SignalP"/>
    </source>
</evidence>